<dbReference type="GO" id="GO:0000127">
    <property type="term" value="C:transcription factor TFIIIC complex"/>
    <property type="evidence" value="ECO:0007669"/>
    <property type="project" value="InterPro"/>
</dbReference>
<dbReference type="InterPro" id="IPR019136">
    <property type="entry name" value="TF_IIIC_su-5_HTH"/>
</dbReference>
<feature type="region of interest" description="Disordered" evidence="5">
    <location>
        <begin position="102"/>
        <end position="132"/>
    </location>
</feature>
<keyword evidence="2" id="KW-0238">DNA-binding</keyword>
<name>A0A9P3BQP5_ASPVI</name>
<accession>A0A9P3BQP5</accession>
<dbReference type="PANTHER" id="PTHR13230">
    <property type="entry name" value="GENERAL TRANSCRIPTION FACTOR IIIC, POLYPEPTIDE 5"/>
    <property type="match status" value="1"/>
</dbReference>
<evidence type="ECO:0000259" key="7">
    <source>
        <dbReference type="Pfam" id="PF17682"/>
    </source>
</evidence>
<dbReference type="GeneID" id="66932769"/>
<keyword evidence="3" id="KW-0804">Transcription</keyword>
<dbReference type="Pfam" id="PF09734">
    <property type="entry name" value="Tau95"/>
    <property type="match status" value="1"/>
</dbReference>
<dbReference type="AlphaFoldDB" id="A0A9P3BQP5"/>
<evidence type="ECO:0000256" key="3">
    <source>
        <dbReference type="ARBA" id="ARBA00023163"/>
    </source>
</evidence>
<evidence type="ECO:0000313" key="9">
    <source>
        <dbReference type="Proteomes" id="UP000710440"/>
    </source>
</evidence>
<feature type="domain" description="Transcription factor IIIC subunit 5 HTH" evidence="6">
    <location>
        <begin position="209"/>
        <end position="359"/>
    </location>
</feature>
<evidence type="ECO:0000256" key="2">
    <source>
        <dbReference type="ARBA" id="ARBA00023125"/>
    </source>
</evidence>
<dbReference type="Pfam" id="PF17682">
    <property type="entry name" value="Tau95_N"/>
    <property type="match status" value="1"/>
</dbReference>
<dbReference type="Proteomes" id="UP000710440">
    <property type="component" value="Unassembled WGS sequence"/>
</dbReference>
<feature type="compositionally biased region" description="Low complexity" evidence="5">
    <location>
        <begin position="550"/>
        <end position="560"/>
    </location>
</feature>
<dbReference type="InterPro" id="IPR042536">
    <property type="entry name" value="TFIIIC_tauA_Sfc1"/>
</dbReference>
<dbReference type="Gene3D" id="3.30.200.160">
    <property type="entry name" value="TFIIIC, subcomplex tauA, subunit Sfc1, barrel domain"/>
    <property type="match status" value="1"/>
</dbReference>
<dbReference type="InterPro" id="IPR041499">
    <property type="entry name" value="Tfc1/Sfc1_N"/>
</dbReference>
<feature type="region of interest" description="Disordered" evidence="5">
    <location>
        <begin position="550"/>
        <end position="635"/>
    </location>
</feature>
<feature type="region of interest" description="Disordered" evidence="5">
    <location>
        <begin position="370"/>
        <end position="389"/>
    </location>
</feature>
<dbReference type="EMBL" id="BOPL01000002">
    <property type="protein sequence ID" value="GIK00758.1"/>
    <property type="molecule type" value="Genomic_DNA"/>
</dbReference>
<dbReference type="InterPro" id="IPR040454">
    <property type="entry name" value="TF_IIIC_Tfc1/Sfc1"/>
</dbReference>
<protein>
    <submittedName>
        <fullName evidence="8">Tau 95 subunit of transcription factor TFIIIC</fullName>
    </submittedName>
</protein>
<evidence type="ECO:0000256" key="4">
    <source>
        <dbReference type="ARBA" id="ARBA00023242"/>
    </source>
</evidence>
<proteinExistence type="predicted"/>
<dbReference type="GO" id="GO:0001002">
    <property type="term" value="F:RNA polymerase III type 1 promoter sequence-specific DNA binding"/>
    <property type="evidence" value="ECO:0007669"/>
    <property type="project" value="TreeGrafter"/>
</dbReference>
<feature type="domain" description="Transcription factor IIIC subunit Tfc1/Sfc1 triple barrel" evidence="7">
    <location>
        <begin position="33"/>
        <end position="170"/>
    </location>
</feature>
<keyword evidence="4" id="KW-0539">Nucleus</keyword>
<dbReference type="GO" id="GO:0006384">
    <property type="term" value="P:transcription initiation at RNA polymerase III promoter"/>
    <property type="evidence" value="ECO:0007669"/>
    <property type="project" value="InterPro"/>
</dbReference>
<feature type="compositionally biased region" description="Acidic residues" evidence="5">
    <location>
        <begin position="570"/>
        <end position="588"/>
    </location>
</feature>
<evidence type="ECO:0000256" key="1">
    <source>
        <dbReference type="ARBA" id="ARBA00004123"/>
    </source>
</evidence>
<comment type="subcellular location">
    <subcellularLocation>
        <location evidence="1">Nucleus</location>
    </subcellularLocation>
</comment>
<dbReference type="RefSeq" id="XP_043123944.1">
    <property type="nucleotide sequence ID" value="XM_043268009.1"/>
</dbReference>
<evidence type="ECO:0000256" key="5">
    <source>
        <dbReference type="SAM" id="MobiDB-lite"/>
    </source>
</evidence>
<feature type="compositionally biased region" description="Acidic residues" evidence="5">
    <location>
        <begin position="608"/>
        <end position="635"/>
    </location>
</feature>
<dbReference type="PANTHER" id="PTHR13230:SF5">
    <property type="entry name" value="GENERAL TRANSCRIPTION FACTOR 3C POLYPEPTIDE 5"/>
    <property type="match status" value="1"/>
</dbReference>
<organism evidence="8 9">
    <name type="scientific">Aspergillus viridinutans</name>
    <dbReference type="NCBI Taxonomy" id="75553"/>
    <lineage>
        <taxon>Eukaryota</taxon>
        <taxon>Fungi</taxon>
        <taxon>Dikarya</taxon>
        <taxon>Ascomycota</taxon>
        <taxon>Pezizomycotina</taxon>
        <taxon>Eurotiomycetes</taxon>
        <taxon>Eurotiomycetidae</taxon>
        <taxon>Eurotiales</taxon>
        <taxon>Aspergillaceae</taxon>
        <taxon>Aspergillus</taxon>
        <taxon>Aspergillus subgen. Fumigati</taxon>
    </lineage>
</organism>
<feature type="compositionally biased region" description="Low complexity" evidence="5">
    <location>
        <begin position="592"/>
        <end position="607"/>
    </location>
</feature>
<evidence type="ECO:0000313" key="8">
    <source>
        <dbReference type="EMBL" id="GIK00758.1"/>
    </source>
</evidence>
<dbReference type="OrthoDB" id="5598268at2759"/>
<keyword evidence="9" id="KW-1185">Reference proteome</keyword>
<sequence>MEDRKRPTSRDNMMDQQGTRTAPYYSIPARHIVSVEHPAIIKDVDKAIETLQGNAGISKILNPPKADTRAKLFLRPEDAMSRPLQSTSSASNNILLKVTVPKRTGRKRKKGSDEPFSGVPVTTVHEQPQRRSAKQLLRSLSDNVGRYKVEPVGMVNRTHVFRGMPDFVYSTTGSPFTNRFREQILSFDYDKMKQFDIDMSKGATSNVDIIPPPSLSHGDVPFTYIYRQNPTVRQSVDTSGNLTTVNTSQAAKVHTYLLPFDAPVPTKPRENLAPIHTLEPTLRETIALVEDLFKDRPAWTRRGLRNHLKTPEQRYALRHAVPYVGYIFRSGPWRDAIIKFGHDPRTSPAYRIYQTVMFRILSGTSELARDAGSGRRHTIPRPNEVPTGPDAFTPLPTDTHLFTGTPPLPPDGRMWMFCDITDPLLRSILFPTEPDPPPPGFLRDTCEIAVDGWFGSGTLGKARTIMRAKVQSMLDGRATDDRDFARVLRFPDHVAPDGSLAHFTLDPEGTSSREMQLATDIRASIKASWKGQLDAAGSSAGARANANAARSAGGVSSAAARGKRVQWSEDVGEEEESEGEEEELEEAERLEAQVAAAADAVEAAATAADEEEANELGQEESDEGEDMDVEEPSRR</sequence>
<dbReference type="GO" id="GO:0005634">
    <property type="term" value="C:nucleus"/>
    <property type="evidence" value="ECO:0007669"/>
    <property type="project" value="UniProtKB-SubCell"/>
</dbReference>
<dbReference type="GO" id="GO:0001003">
    <property type="term" value="F:RNA polymerase III type 2 promoter sequence-specific DNA binding"/>
    <property type="evidence" value="ECO:0007669"/>
    <property type="project" value="TreeGrafter"/>
</dbReference>
<reference evidence="8 9" key="1">
    <citation type="submission" date="2021-02" db="EMBL/GenBank/DDBJ databases">
        <title>Pan-genome distribution and transcriptional activeness of fungal secondary metabolism genes in Aspergillus section Fumigati.</title>
        <authorList>
            <person name="Takahashi H."/>
            <person name="Umemura M."/>
            <person name="Ninomiya A."/>
            <person name="Kusuya Y."/>
            <person name="Urayama S."/>
            <person name="Shimizu M."/>
            <person name="Watanabe A."/>
            <person name="Kamei K."/>
            <person name="Yaguchi T."/>
            <person name="Hagiwara D."/>
        </authorList>
    </citation>
    <scope>NUCLEOTIDE SEQUENCE [LARGE SCALE GENOMIC DNA]</scope>
    <source>
        <strain evidence="8 9">IFM 47045</strain>
    </source>
</reference>
<evidence type="ECO:0000259" key="6">
    <source>
        <dbReference type="Pfam" id="PF09734"/>
    </source>
</evidence>
<comment type="caution">
    <text evidence="8">The sequence shown here is derived from an EMBL/GenBank/DDBJ whole genome shotgun (WGS) entry which is preliminary data.</text>
</comment>
<gene>
    <name evidence="8" type="ORF">Aspvir_004787</name>
</gene>